<dbReference type="InterPro" id="IPR036980">
    <property type="entry name" value="RNase_P/MRP_Rpp29_sf"/>
</dbReference>
<dbReference type="HAMAP" id="MF_00754">
    <property type="entry name" value="RNase_P_1"/>
    <property type="match status" value="1"/>
</dbReference>
<sequence length="286" mass="32222">MAALDAAARARMPHNVVAYRDIYTEEHDHTARPPINRRVTLNSSTPFTPTYVKELLAGSADPSQLYTSRVQGRQILLENPVRQSKTRQERAEKKAMRLAGKAKKQARSIAPRTARRNGLWRLQPEEMKFELFVPLHQLWMGYMSELLALAPAPATPITQFTSHAVPSAAAMHPKLVKADYHGSLMTVRQSKNPCLVGLSGIVVHETENTFKIITREDRHKLIPKHNTIFSFAVPLYSTDAPTASTGADRTVFDLPHIEFELYGNQFCFRAAERAGRKFKHKETIGL</sequence>
<keyword evidence="4 8" id="KW-0819">tRNA processing</keyword>
<evidence type="ECO:0000256" key="1">
    <source>
        <dbReference type="ARBA" id="ARBA00004123"/>
    </source>
</evidence>
<evidence type="ECO:0000313" key="9">
    <source>
        <dbReference type="EMBL" id="OSX65204.1"/>
    </source>
</evidence>
<dbReference type="SUPFAM" id="SSF101744">
    <property type="entry name" value="Rof/RNase P subunit-like"/>
    <property type="match status" value="1"/>
</dbReference>
<keyword evidence="8" id="KW-0539">Nucleus</keyword>
<organism evidence="9 10">
    <name type="scientific">Postia placenta MAD-698-R-SB12</name>
    <dbReference type="NCBI Taxonomy" id="670580"/>
    <lineage>
        <taxon>Eukaryota</taxon>
        <taxon>Fungi</taxon>
        <taxon>Dikarya</taxon>
        <taxon>Basidiomycota</taxon>
        <taxon>Agaricomycotina</taxon>
        <taxon>Agaricomycetes</taxon>
        <taxon>Polyporales</taxon>
        <taxon>Adustoporiaceae</taxon>
        <taxon>Rhodonia</taxon>
    </lineage>
</organism>
<dbReference type="GO" id="GO:0030677">
    <property type="term" value="C:ribonuclease P complex"/>
    <property type="evidence" value="ECO:0007669"/>
    <property type="project" value="InterPro"/>
</dbReference>
<dbReference type="EMBL" id="KZ110593">
    <property type="protein sequence ID" value="OSX65204.1"/>
    <property type="molecule type" value="Genomic_DNA"/>
</dbReference>
<dbReference type="Pfam" id="PF01868">
    <property type="entry name" value="RNase_P-MRP_p29"/>
    <property type="match status" value="1"/>
</dbReference>
<dbReference type="InterPro" id="IPR023534">
    <property type="entry name" value="Rof/RNase_P-like"/>
</dbReference>
<evidence type="ECO:0000256" key="2">
    <source>
        <dbReference type="ARBA" id="ARBA00006181"/>
    </source>
</evidence>
<dbReference type="OrthoDB" id="124041at2759"/>
<dbReference type="PANTHER" id="PTHR13348:SF0">
    <property type="entry name" value="RIBONUCLEASE P PROTEIN SUBUNIT P29"/>
    <property type="match status" value="1"/>
</dbReference>
<dbReference type="RefSeq" id="XP_024341998.1">
    <property type="nucleotide sequence ID" value="XM_024480472.1"/>
</dbReference>
<dbReference type="GO" id="GO:0006364">
    <property type="term" value="P:rRNA processing"/>
    <property type="evidence" value="ECO:0007669"/>
    <property type="project" value="TreeGrafter"/>
</dbReference>
<keyword evidence="6" id="KW-0255">Endonuclease</keyword>
<comment type="similarity">
    <text evidence="2">Belongs to the eukaryotic/archaeal RNase P protein component 1 family.</text>
</comment>
<dbReference type="GO" id="GO:0004519">
    <property type="term" value="F:endonuclease activity"/>
    <property type="evidence" value="ECO:0007669"/>
    <property type="project" value="UniProtKB-KW"/>
</dbReference>
<dbReference type="GO" id="GO:0000172">
    <property type="term" value="C:ribonuclease MRP complex"/>
    <property type="evidence" value="ECO:0007669"/>
    <property type="project" value="InterPro"/>
</dbReference>
<keyword evidence="3" id="KW-0963">Cytoplasm</keyword>
<dbReference type="InterPro" id="IPR002730">
    <property type="entry name" value="Rpp29/RNP1"/>
</dbReference>
<dbReference type="InterPro" id="IPR023538">
    <property type="entry name" value="RNP1"/>
</dbReference>
<protein>
    <recommendedName>
        <fullName evidence="8">Ribonuclease P protein subunit</fullName>
    </recommendedName>
</protein>
<evidence type="ECO:0000256" key="4">
    <source>
        <dbReference type="ARBA" id="ARBA00022694"/>
    </source>
</evidence>
<proteinExistence type="inferred from homology"/>
<name>A0A1X6N9G7_9APHY</name>
<dbReference type="STRING" id="670580.A0A1X6N9G7"/>
<dbReference type="GO" id="GO:0001682">
    <property type="term" value="P:tRNA 5'-leader removal"/>
    <property type="evidence" value="ECO:0007669"/>
    <property type="project" value="InterPro"/>
</dbReference>
<keyword evidence="5" id="KW-0540">Nuclease</keyword>
<dbReference type="GO" id="GO:0005634">
    <property type="term" value="C:nucleus"/>
    <property type="evidence" value="ECO:0007669"/>
    <property type="project" value="UniProtKB-SubCell"/>
</dbReference>
<evidence type="ECO:0000256" key="8">
    <source>
        <dbReference type="PIRNR" id="PIRNR027081"/>
    </source>
</evidence>
<dbReference type="GO" id="GO:0016787">
    <property type="term" value="F:hydrolase activity"/>
    <property type="evidence" value="ECO:0007669"/>
    <property type="project" value="UniProtKB-KW"/>
</dbReference>
<dbReference type="AlphaFoldDB" id="A0A1X6N9G7"/>
<keyword evidence="7" id="KW-0378">Hydrolase</keyword>
<dbReference type="Proteomes" id="UP000194127">
    <property type="component" value="Unassembled WGS sequence"/>
</dbReference>
<dbReference type="SMART" id="SM00538">
    <property type="entry name" value="POP4"/>
    <property type="match status" value="1"/>
</dbReference>
<comment type="subcellular location">
    <subcellularLocation>
        <location evidence="1">Nucleus</location>
    </subcellularLocation>
</comment>
<dbReference type="PANTHER" id="PTHR13348">
    <property type="entry name" value="RIBONUCLEASE P SUBUNIT P29"/>
    <property type="match status" value="1"/>
</dbReference>
<dbReference type="Gene3D" id="2.30.30.210">
    <property type="entry name" value="Ribonuclease P/MRP, subunit p29"/>
    <property type="match status" value="1"/>
</dbReference>
<dbReference type="InterPro" id="IPR016848">
    <property type="entry name" value="RNase_P/MRP_Rpp29-subunit"/>
</dbReference>
<keyword evidence="10" id="KW-1185">Reference proteome</keyword>
<evidence type="ECO:0000256" key="6">
    <source>
        <dbReference type="ARBA" id="ARBA00022759"/>
    </source>
</evidence>
<reference evidence="9 10" key="1">
    <citation type="submission" date="2017-04" db="EMBL/GenBank/DDBJ databases">
        <title>Genome Sequence of the Model Brown-Rot Fungus Postia placenta SB12.</title>
        <authorList>
            <consortium name="DOE Joint Genome Institute"/>
            <person name="Gaskell J."/>
            <person name="Kersten P."/>
            <person name="Larrondo L.F."/>
            <person name="Canessa P."/>
            <person name="Martinez D."/>
            <person name="Hibbett D."/>
            <person name="Schmoll M."/>
            <person name="Kubicek C.P."/>
            <person name="Martinez A.T."/>
            <person name="Yadav J."/>
            <person name="Master E."/>
            <person name="Magnuson J.K."/>
            <person name="James T."/>
            <person name="Yaver D."/>
            <person name="Berka R."/>
            <person name="Labutti K."/>
            <person name="Lipzen A."/>
            <person name="Aerts A."/>
            <person name="Barry K."/>
            <person name="Henrissat B."/>
            <person name="Blanchette R."/>
            <person name="Grigoriev I."/>
            <person name="Cullen D."/>
        </authorList>
    </citation>
    <scope>NUCLEOTIDE SEQUENCE [LARGE SCALE GENOMIC DNA]</scope>
    <source>
        <strain evidence="9 10">MAD-698-R-SB12</strain>
    </source>
</reference>
<evidence type="ECO:0000256" key="7">
    <source>
        <dbReference type="ARBA" id="ARBA00022801"/>
    </source>
</evidence>
<evidence type="ECO:0000256" key="5">
    <source>
        <dbReference type="ARBA" id="ARBA00022722"/>
    </source>
</evidence>
<gene>
    <name evidence="9" type="ORF">POSPLADRAFT_1053972</name>
</gene>
<dbReference type="PIRSF" id="PIRSF027081">
    <property type="entry name" value="RNase_P/MRP_p29_subunit"/>
    <property type="match status" value="1"/>
</dbReference>
<evidence type="ECO:0000256" key="3">
    <source>
        <dbReference type="ARBA" id="ARBA00022490"/>
    </source>
</evidence>
<accession>A0A1X6N9G7</accession>
<dbReference type="GeneID" id="36325422"/>
<dbReference type="GO" id="GO:0033204">
    <property type="term" value="F:ribonuclease P RNA binding"/>
    <property type="evidence" value="ECO:0007669"/>
    <property type="project" value="InterPro"/>
</dbReference>
<evidence type="ECO:0000313" key="10">
    <source>
        <dbReference type="Proteomes" id="UP000194127"/>
    </source>
</evidence>